<organism evidence="3 4">
    <name type="scientific">Gloeobacter kilaueensis (strain ATCC BAA-2537 / CCAP 1431/1 / ULC 316 / JS1)</name>
    <dbReference type="NCBI Taxonomy" id="1183438"/>
    <lineage>
        <taxon>Bacteria</taxon>
        <taxon>Bacillati</taxon>
        <taxon>Cyanobacteriota</taxon>
        <taxon>Cyanophyceae</taxon>
        <taxon>Gloeobacterales</taxon>
        <taxon>Gloeobacteraceae</taxon>
        <taxon>Gloeobacter</taxon>
    </lineage>
</organism>
<keyword evidence="4" id="KW-1185">Reference proteome</keyword>
<dbReference type="InterPro" id="IPR013766">
    <property type="entry name" value="Thioredoxin_domain"/>
</dbReference>
<dbReference type="AlphaFoldDB" id="U5QNK2"/>
<dbReference type="KEGG" id="glj:GKIL_2933"/>
<evidence type="ECO:0000313" key="4">
    <source>
        <dbReference type="Proteomes" id="UP000017396"/>
    </source>
</evidence>
<feature type="transmembrane region" description="Helical" evidence="1">
    <location>
        <begin position="26"/>
        <end position="46"/>
    </location>
</feature>
<dbReference type="InterPro" id="IPR032774">
    <property type="entry name" value="WG_beta_rep"/>
</dbReference>
<dbReference type="eggNOG" id="COG0526">
    <property type="taxonomic scope" value="Bacteria"/>
</dbReference>
<dbReference type="Pfam" id="PF00085">
    <property type="entry name" value="Thioredoxin"/>
    <property type="match status" value="1"/>
</dbReference>
<evidence type="ECO:0000259" key="2">
    <source>
        <dbReference type="PROSITE" id="PS51352"/>
    </source>
</evidence>
<proteinExistence type="predicted"/>
<keyword evidence="1" id="KW-1133">Transmembrane helix</keyword>
<dbReference type="Pfam" id="PF14903">
    <property type="entry name" value="WG_beta_rep"/>
    <property type="match status" value="5"/>
</dbReference>
<dbReference type="PANTHER" id="PTHR37841:SF1">
    <property type="entry name" value="DUF3298 DOMAIN-CONTAINING PROTEIN"/>
    <property type="match status" value="1"/>
</dbReference>
<protein>
    <submittedName>
        <fullName evidence="3">Thioredoxin</fullName>
    </submittedName>
</protein>
<reference evidence="3 4" key="1">
    <citation type="journal article" date="2013" name="PLoS ONE">
        <title>Cultivation and Complete Genome Sequencing of Gloeobacter kilaueensis sp. nov., from a Lava Cave in Kilauea Caldera, Hawai'i.</title>
        <authorList>
            <person name="Saw J.H."/>
            <person name="Schatz M."/>
            <person name="Brown M.V."/>
            <person name="Kunkel D.D."/>
            <person name="Foster J.S."/>
            <person name="Shick H."/>
            <person name="Christensen S."/>
            <person name="Hou S."/>
            <person name="Wan X."/>
            <person name="Donachie S.P."/>
        </authorList>
    </citation>
    <scope>NUCLEOTIDE SEQUENCE [LARGE SCALE GENOMIC DNA]</scope>
    <source>
        <strain evidence="4">JS</strain>
    </source>
</reference>
<dbReference type="EMBL" id="CP003587">
    <property type="protein sequence ID" value="AGY59179.1"/>
    <property type="molecule type" value="Genomic_DNA"/>
</dbReference>
<dbReference type="HOGENOM" id="CLU_559922_0_0_3"/>
<gene>
    <name evidence="3" type="primary">trxA</name>
    <name evidence="3" type="ORF">GKIL_2933</name>
</gene>
<dbReference type="SUPFAM" id="SSF69360">
    <property type="entry name" value="Cell wall binding repeat"/>
    <property type="match status" value="1"/>
</dbReference>
<evidence type="ECO:0000313" key="3">
    <source>
        <dbReference type="EMBL" id="AGY59179.1"/>
    </source>
</evidence>
<name>U5QNK2_GLOK1</name>
<dbReference type="OrthoDB" id="210273at2"/>
<keyword evidence="1" id="KW-0472">Membrane</keyword>
<keyword evidence="1" id="KW-0812">Transmembrane</keyword>
<dbReference type="PANTHER" id="PTHR37841">
    <property type="entry name" value="GLR2918 PROTEIN"/>
    <property type="match status" value="1"/>
</dbReference>
<evidence type="ECO:0000256" key="1">
    <source>
        <dbReference type="SAM" id="Phobius"/>
    </source>
</evidence>
<sequence length="487" mass="54370">MDEIQSCKLFRDSQAMLLTTMPRVRVRNAALAVATVAVATVIFFLGHRSGGDRDGNAAPAATETYDRMVASGRPTLIDFYADWCLGCQMNAPVVEDLEQHLAEQINVLRVDVDKPENASFVRRFHVEGIPHYVFLSSKGTTVDVKVGWLREAELRAAVDALVGLQSTHDRTDGLYGYIDRSGRMVIPPRFVLAGEFTNGEAFVLLGTKDALIERTGRVKRYLNPQETAALTTADLQPFELKGKWGFQRQDGKPGIPARFDEVTNFTKDRAGVRVGSKWGFIDRTGTLVIPLQFDEVQRFWAGRAAVHLGERWGFIDERGKVVIPIQFEQVGRFRKAEPLTAVRKEGLWGFLDAQGRWVVRPQFAAVETTTEGMSPVRQGKLWGFIDNSGRLSVPARYEQVGAFAEGFAWVFVQGKYAFVDRTGKQITGFLFDRVRPFSSDGIAPVEVKGRWGYIDRGGRFVLTPRFADATPFSQGLAAVRPAFNRRP</sequence>
<dbReference type="PROSITE" id="PS51352">
    <property type="entry name" value="THIOREDOXIN_2"/>
    <property type="match status" value="1"/>
</dbReference>
<dbReference type="eggNOG" id="COG5263">
    <property type="taxonomic scope" value="Bacteria"/>
</dbReference>
<dbReference type="SUPFAM" id="SSF52833">
    <property type="entry name" value="Thioredoxin-like"/>
    <property type="match status" value="1"/>
</dbReference>
<dbReference type="InterPro" id="IPR036249">
    <property type="entry name" value="Thioredoxin-like_sf"/>
</dbReference>
<dbReference type="Proteomes" id="UP000017396">
    <property type="component" value="Chromosome"/>
</dbReference>
<feature type="domain" description="Thioredoxin" evidence="2">
    <location>
        <begin position="52"/>
        <end position="163"/>
    </location>
</feature>
<accession>U5QNK2</accession>
<dbReference type="Gene3D" id="3.40.30.10">
    <property type="entry name" value="Glutaredoxin"/>
    <property type="match status" value="1"/>
</dbReference>